<dbReference type="InterPro" id="IPR025322">
    <property type="entry name" value="PADRE_dom"/>
</dbReference>
<organism evidence="1 2">
    <name type="scientific">Centaurea solstitialis</name>
    <name type="common">yellow star-thistle</name>
    <dbReference type="NCBI Taxonomy" id="347529"/>
    <lineage>
        <taxon>Eukaryota</taxon>
        <taxon>Viridiplantae</taxon>
        <taxon>Streptophyta</taxon>
        <taxon>Embryophyta</taxon>
        <taxon>Tracheophyta</taxon>
        <taxon>Spermatophyta</taxon>
        <taxon>Magnoliopsida</taxon>
        <taxon>eudicotyledons</taxon>
        <taxon>Gunneridae</taxon>
        <taxon>Pentapetalae</taxon>
        <taxon>asterids</taxon>
        <taxon>campanulids</taxon>
        <taxon>Asterales</taxon>
        <taxon>Asteraceae</taxon>
        <taxon>Carduoideae</taxon>
        <taxon>Cardueae</taxon>
        <taxon>Centaureinae</taxon>
        <taxon>Centaurea</taxon>
    </lineage>
</organism>
<comment type="caution">
    <text evidence="1">The sequence shown here is derived from an EMBL/GenBank/DDBJ whole genome shotgun (WGS) entry which is preliminary data.</text>
</comment>
<proteinExistence type="predicted"/>
<evidence type="ECO:0000313" key="1">
    <source>
        <dbReference type="EMBL" id="KAJ9564072.1"/>
    </source>
</evidence>
<keyword evidence="2" id="KW-1185">Reference proteome</keyword>
<name>A0AA38U6K8_9ASTR</name>
<dbReference type="Pfam" id="PF14009">
    <property type="entry name" value="PADRE"/>
    <property type="match status" value="1"/>
</dbReference>
<dbReference type="EMBL" id="JARYMX010000001">
    <property type="protein sequence ID" value="KAJ9564072.1"/>
    <property type="molecule type" value="Genomic_DNA"/>
</dbReference>
<gene>
    <name evidence="1" type="ORF">OSB04_000038</name>
</gene>
<dbReference type="PANTHER" id="PTHR33052">
    <property type="entry name" value="DUF4228 DOMAIN PROTEIN-RELATED"/>
    <property type="match status" value="1"/>
</dbReference>
<protein>
    <submittedName>
        <fullName evidence="1">Uncharacterized protein</fullName>
    </submittedName>
</protein>
<accession>A0AA38U6K8</accession>
<evidence type="ECO:0000313" key="2">
    <source>
        <dbReference type="Proteomes" id="UP001172457"/>
    </source>
</evidence>
<sequence>MGICISQPSTAASATAKLILPDGTLQEFPSAVAVSAVLRHHPSTFICNADDMDFDDVVSPLKPHHLLHPGHLYFALPLTRLNHPLHPEDMAALAVKASAALAKCGGSSRRTRRTGPKNTSFSAEKGCCLRGSSRVADAETVGSVRRSYGGGVGGGKGKVFKGVLSSIPE</sequence>
<dbReference type="Proteomes" id="UP001172457">
    <property type="component" value="Chromosome 1"/>
</dbReference>
<dbReference type="AlphaFoldDB" id="A0AA38U6K8"/>
<reference evidence="1" key="1">
    <citation type="submission" date="2023-03" db="EMBL/GenBank/DDBJ databases">
        <title>Chromosome-scale reference genome and RAD-based genetic map of yellow starthistle (Centaurea solstitialis) reveal putative structural variation and QTLs associated with invader traits.</title>
        <authorList>
            <person name="Reatini B."/>
            <person name="Cang F.A."/>
            <person name="Jiang Q."/>
            <person name="Mckibben M.T.W."/>
            <person name="Barker M.S."/>
            <person name="Rieseberg L.H."/>
            <person name="Dlugosch K.M."/>
        </authorList>
    </citation>
    <scope>NUCLEOTIDE SEQUENCE</scope>
    <source>
        <strain evidence="1">CAN-66</strain>
        <tissue evidence="1">Leaf</tissue>
    </source>
</reference>